<comment type="caution">
    <text evidence="1">The sequence shown here is derived from an EMBL/GenBank/DDBJ whole genome shotgun (WGS) entry which is preliminary data.</text>
</comment>
<evidence type="ECO:0000313" key="1">
    <source>
        <dbReference type="EMBL" id="CAF3778203.1"/>
    </source>
</evidence>
<gene>
    <name evidence="1" type="ORF">OTI717_LOCUS17042</name>
</gene>
<organism evidence="1 2">
    <name type="scientific">Rotaria sordida</name>
    <dbReference type="NCBI Taxonomy" id="392033"/>
    <lineage>
        <taxon>Eukaryota</taxon>
        <taxon>Metazoa</taxon>
        <taxon>Spiralia</taxon>
        <taxon>Gnathifera</taxon>
        <taxon>Rotifera</taxon>
        <taxon>Eurotatoria</taxon>
        <taxon>Bdelloidea</taxon>
        <taxon>Philodinida</taxon>
        <taxon>Philodinidae</taxon>
        <taxon>Rotaria</taxon>
    </lineage>
</organism>
<dbReference type="AlphaFoldDB" id="A0A819A8I4"/>
<reference evidence="1" key="1">
    <citation type="submission" date="2021-02" db="EMBL/GenBank/DDBJ databases">
        <authorList>
            <person name="Nowell W R."/>
        </authorList>
    </citation>
    <scope>NUCLEOTIDE SEQUENCE</scope>
</reference>
<dbReference type="EMBL" id="CAJOAX010002203">
    <property type="protein sequence ID" value="CAF3778203.1"/>
    <property type="molecule type" value="Genomic_DNA"/>
</dbReference>
<sequence length="239" mass="28485">MFSYYPHIKRPRNHGIRKRWEDKISDDMGKLEIRNWRRQTLDRKQWRQLINKNTHYQPVSLDITTVVQQLKQQAQIRQQAMATKVSCIRRKVTEVISLFEHVIFAIVFLMQWCIPNVPLDVQEKIQHEHFPDQRKRWSKTSGFYLTQNSLKIRRTISKTIDIIEKSSSFVSLDRYDDVALDHSEVKNVIQVFTTITEHEHERKMWHFDGARSLLSSIEDLAKTDIIDIVVLDTLCQSRI</sequence>
<accession>A0A819A8I4</accession>
<dbReference type="Proteomes" id="UP000663823">
    <property type="component" value="Unassembled WGS sequence"/>
</dbReference>
<name>A0A819A8I4_9BILA</name>
<protein>
    <submittedName>
        <fullName evidence="1">Uncharacterized protein</fullName>
    </submittedName>
</protein>
<proteinExistence type="predicted"/>
<evidence type="ECO:0000313" key="2">
    <source>
        <dbReference type="Proteomes" id="UP000663823"/>
    </source>
</evidence>